<feature type="region of interest" description="Disordered" evidence="1">
    <location>
        <begin position="60"/>
        <end position="184"/>
    </location>
</feature>
<accession>A0ABS7T3S5</accession>
<name>A0ABS7T3S5_9GAMM</name>
<comment type="caution">
    <text evidence="3">The sequence shown here is derived from an EMBL/GenBank/DDBJ whole genome shotgun (WGS) entry which is preliminary data.</text>
</comment>
<reference evidence="3 4" key="1">
    <citation type="submission" date="2021-09" db="EMBL/GenBank/DDBJ databases">
        <title>Lysobacter sp. 13A isolated from the river sediment.</title>
        <authorList>
            <person name="Liu H."/>
            <person name="Li S."/>
            <person name="Mao S."/>
        </authorList>
    </citation>
    <scope>NUCLEOTIDE SEQUENCE [LARGE SCALE GENOMIC DNA]</scope>
    <source>
        <strain evidence="3 4">13A</strain>
    </source>
</reference>
<evidence type="ECO:0000256" key="1">
    <source>
        <dbReference type="SAM" id="MobiDB-lite"/>
    </source>
</evidence>
<proteinExistence type="predicted"/>
<keyword evidence="2" id="KW-0812">Transmembrane</keyword>
<keyword evidence="2" id="KW-0472">Membrane</keyword>
<keyword evidence="2" id="KW-1133">Transmembrane helix</keyword>
<dbReference type="Gene3D" id="3.30.1150.10">
    <property type="match status" value="1"/>
</dbReference>
<keyword evidence="4" id="KW-1185">Reference proteome</keyword>
<dbReference type="Pfam" id="PF13103">
    <property type="entry name" value="TonB_2"/>
    <property type="match status" value="1"/>
</dbReference>
<gene>
    <name evidence="3" type="ORF">K6753_03095</name>
</gene>
<dbReference type="SUPFAM" id="SSF74653">
    <property type="entry name" value="TolA/TonB C-terminal domain"/>
    <property type="match status" value="1"/>
</dbReference>
<dbReference type="EMBL" id="JAINZW010000001">
    <property type="protein sequence ID" value="MBZ4038524.1"/>
    <property type="molecule type" value="Genomic_DNA"/>
</dbReference>
<evidence type="ECO:0000313" key="3">
    <source>
        <dbReference type="EMBL" id="MBZ4038524.1"/>
    </source>
</evidence>
<feature type="compositionally biased region" description="Pro residues" evidence="1">
    <location>
        <begin position="90"/>
        <end position="108"/>
    </location>
</feature>
<organism evidence="3 4">
    <name type="scientific">Novilysobacter selenitireducens</name>
    <dbReference type="NCBI Taxonomy" id="2872639"/>
    <lineage>
        <taxon>Bacteria</taxon>
        <taxon>Pseudomonadati</taxon>
        <taxon>Pseudomonadota</taxon>
        <taxon>Gammaproteobacteria</taxon>
        <taxon>Lysobacterales</taxon>
        <taxon>Lysobacteraceae</taxon>
        <taxon>Novilysobacter</taxon>
    </lineage>
</organism>
<sequence>MRESRVDTAQAVVLAIGLHALLLAVLFFGMWFSSTREQVSAAGSPISAELIDAAALSEAMQQTLEDRPEPAVEPVPEPQPEPVPEDAAPLPQPVPEPVPEDAPTPPQTVPQEFLTDPDTESRDAVTDQPTPTPTDERELQEERRRQEQVDLTEQRRQQEAERQRRLSEMERERQQQLADIRRRREAAAREAAQAQAQLEKIAEARARSAAEAAASAPAGNNGVDTDLLARYQAAIQAAVLAKWTRPETVPLGARCKLIIRQLPGGEVMSAEVSSPCAYDEQGRRSIEAAVLKAQPLPHAGFEDVFNRTLIFTFTAQDR</sequence>
<evidence type="ECO:0000313" key="4">
    <source>
        <dbReference type="Proteomes" id="UP001430954"/>
    </source>
</evidence>
<protein>
    <submittedName>
        <fullName evidence="3">TonB C-terminal domain-containing protein</fullName>
    </submittedName>
</protein>
<feature type="transmembrane region" description="Helical" evidence="2">
    <location>
        <begin position="12"/>
        <end position="32"/>
    </location>
</feature>
<dbReference type="Proteomes" id="UP001430954">
    <property type="component" value="Unassembled WGS sequence"/>
</dbReference>
<feature type="compositionally biased region" description="Basic and acidic residues" evidence="1">
    <location>
        <begin position="134"/>
        <end position="184"/>
    </location>
</feature>
<evidence type="ECO:0000256" key="2">
    <source>
        <dbReference type="SAM" id="Phobius"/>
    </source>
</evidence>
<feature type="compositionally biased region" description="Pro residues" evidence="1">
    <location>
        <begin position="71"/>
        <end position="82"/>
    </location>
</feature>
<dbReference type="RefSeq" id="WP_223674704.1">
    <property type="nucleotide sequence ID" value="NZ_JAINZW010000001.1"/>
</dbReference>